<dbReference type="SUPFAM" id="SSF53613">
    <property type="entry name" value="Ribokinase-like"/>
    <property type="match status" value="1"/>
</dbReference>
<dbReference type="VEuPathDB" id="FungiDB:F4678DRAFT_477426"/>
<dbReference type="AlphaFoldDB" id="A0A9W8NDA1"/>
<dbReference type="Proteomes" id="UP001148614">
    <property type="component" value="Unassembled WGS sequence"/>
</dbReference>
<dbReference type="PANTHER" id="PTHR42774">
    <property type="entry name" value="PHOSPHOTRANSFERASE SYSTEM TRANSPORT PROTEIN"/>
    <property type="match status" value="1"/>
</dbReference>
<accession>A0A9W8NDA1</accession>
<evidence type="ECO:0000259" key="3">
    <source>
        <dbReference type="Pfam" id="PF00294"/>
    </source>
</evidence>
<evidence type="ECO:0000313" key="4">
    <source>
        <dbReference type="EMBL" id="KAJ3570640.1"/>
    </source>
</evidence>
<evidence type="ECO:0000256" key="1">
    <source>
        <dbReference type="ARBA" id="ARBA00022679"/>
    </source>
</evidence>
<sequence length="316" mass="34879">MRRLVGIGACYLDTILCVPQYPSEDEKLRASSLTTRRGGNCPNTLEVLDDLIQHSGIPVALDLIAVLPSRESSATAKIEASLKPGVSLQACLFREDYQEPPSSYIIKNATSGSRTIINYNELPEMTCDEFSRAVDMLNTEGTWYHFEGRIPDVTLQCITHLRKSHVNVRISVELEKPGRHGLQELVPEADVVFYSKSWAIGNGYHDPEECLQAQAKVASNALLLCCTWGEEGSHALEPATNNYCRTAASLPEGSSVVDTVGAGDTFIAGVLYTFLYEHKAWSIPQRLAFANRLAGFKVSQEGFSGLSRYMQLQKEE</sequence>
<dbReference type="InterPro" id="IPR052562">
    <property type="entry name" value="Ketohexokinase-related"/>
</dbReference>
<proteinExistence type="predicted"/>
<dbReference type="Gene3D" id="3.40.1190.20">
    <property type="match status" value="1"/>
</dbReference>
<dbReference type="Pfam" id="PF00294">
    <property type="entry name" value="PfkB"/>
    <property type="match status" value="1"/>
</dbReference>
<dbReference type="EMBL" id="JANPWZ010000915">
    <property type="protein sequence ID" value="KAJ3570640.1"/>
    <property type="molecule type" value="Genomic_DNA"/>
</dbReference>
<dbReference type="PROSITE" id="PS00584">
    <property type="entry name" value="PFKB_KINASES_2"/>
    <property type="match status" value="1"/>
</dbReference>
<organism evidence="4 5">
    <name type="scientific">Xylaria arbuscula</name>
    <dbReference type="NCBI Taxonomy" id="114810"/>
    <lineage>
        <taxon>Eukaryota</taxon>
        <taxon>Fungi</taxon>
        <taxon>Dikarya</taxon>
        <taxon>Ascomycota</taxon>
        <taxon>Pezizomycotina</taxon>
        <taxon>Sordariomycetes</taxon>
        <taxon>Xylariomycetidae</taxon>
        <taxon>Xylariales</taxon>
        <taxon>Xylariaceae</taxon>
        <taxon>Xylaria</taxon>
    </lineage>
</organism>
<gene>
    <name evidence="4" type="ORF">NPX13_g5663</name>
</gene>
<reference evidence="4" key="1">
    <citation type="submission" date="2022-07" db="EMBL/GenBank/DDBJ databases">
        <title>Genome Sequence of Xylaria arbuscula.</title>
        <authorList>
            <person name="Buettner E."/>
        </authorList>
    </citation>
    <scope>NUCLEOTIDE SEQUENCE</scope>
    <source>
        <strain evidence="4">VT107</strain>
    </source>
</reference>
<dbReference type="InterPro" id="IPR002173">
    <property type="entry name" value="Carboh/pur_kinase_PfkB_CS"/>
</dbReference>
<protein>
    <recommendedName>
        <fullName evidence="3">Carbohydrate kinase PfkB domain-containing protein</fullName>
    </recommendedName>
</protein>
<dbReference type="InterPro" id="IPR011611">
    <property type="entry name" value="PfkB_dom"/>
</dbReference>
<keyword evidence="1" id="KW-0808">Transferase</keyword>
<dbReference type="InterPro" id="IPR029056">
    <property type="entry name" value="Ribokinase-like"/>
</dbReference>
<name>A0A9W8NDA1_9PEZI</name>
<dbReference type="PANTHER" id="PTHR42774:SF3">
    <property type="entry name" value="KETOHEXOKINASE"/>
    <property type="match status" value="1"/>
</dbReference>
<dbReference type="GO" id="GO:0016301">
    <property type="term" value="F:kinase activity"/>
    <property type="evidence" value="ECO:0007669"/>
    <property type="project" value="UniProtKB-KW"/>
</dbReference>
<feature type="domain" description="Carbohydrate kinase PfkB" evidence="3">
    <location>
        <begin position="1"/>
        <end position="302"/>
    </location>
</feature>
<evidence type="ECO:0000256" key="2">
    <source>
        <dbReference type="ARBA" id="ARBA00022777"/>
    </source>
</evidence>
<evidence type="ECO:0000313" key="5">
    <source>
        <dbReference type="Proteomes" id="UP001148614"/>
    </source>
</evidence>
<keyword evidence="5" id="KW-1185">Reference proteome</keyword>
<keyword evidence="2" id="KW-0418">Kinase</keyword>
<comment type="caution">
    <text evidence="4">The sequence shown here is derived from an EMBL/GenBank/DDBJ whole genome shotgun (WGS) entry which is preliminary data.</text>
</comment>